<gene>
    <name evidence="1" type="ORF">CVT63_08250</name>
</gene>
<proteinExistence type="predicted"/>
<evidence type="ECO:0008006" key="3">
    <source>
        <dbReference type="Google" id="ProtNLM"/>
    </source>
</evidence>
<sequence>MFNQEMTGSYLAEELAELKKRYPVKNASAETIAGRESFGRLLQKRHGYSPAAAENFIMELDELAKEFRSQLEPGQLLYSAVEAKEPPGKPLAECSLVNTVLDYVTEKDWELVSTDSPKALKWERLERLATGAYAQGATLSQGDLSYLMSISVDAVQDCIKAHPQVVLPTRGFVADMGPTLSHAEKVIALYMDGYTETEIKRRTSHSYDSIARYLIDFSRVVLLTEKGMPLPMVRQVLGFSRRVVEKYQSLYRQFNTPEYSWRMERIRRIATAHPVKKTRGSDACAKAEGSVQYPSPKRC</sequence>
<reference evidence="1 2" key="1">
    <citation type="journal article" date="2017" name="ISME J.">
        <title>Potential for microbial H2 and metal transformations associated with novel bacteria and archaea in deep terrestrial subsurface sediments.</title>
        <authorList>
            <person name="Hernsdorf A.W."/>
            <person name="Amano Y."/>
            <person name="Miyakawa K."/>
            <person name="Ise K."/>
            <person name="Suzuki Y."/>
            <person name="Anantharaman K."/>
            <person name="Probst A."/>
            <person name="Burstein D."/>
            <person name="Thomas B.C."/>
            <person name="Banfield J.F."/>
        </authorList>
    </citation>
    <scope>NUCLEOTIDE SEQUENCE [LARGE SCALE GENOMIC DNA]</scope>
    <source>
        <strain evidence="1">HGW-Actinobacteria-3</strain>
    </source>
</reference>
<evidence type="ECO:0000313" key="2">
    <source>
        <dbReference type="Proteomes" id="UP000233654"/>
    </source>
</evidence>
<name>A0A2N3G2A8_9ACTN</name>
<dbReference type="Pfam" id="PF07900">
    <property type="entry name" value="DUF1670"/>
    <property type="match status" value="1"/>
</dbReference>
<protein>
    <recommendedName>
        <fullName evidence="3">DUF1670 domain-containing protein</fullName>
    </recommendedName>
</protein>
<evidence type="ECO:0000313" key="1">
    <source>
        <dbReference type="EMBL" id="PKQ26877.1"/>
    </source>
</evidence>
<dbReference type="AlphaFoldDB" id="A0A2N3G2A8"/>
<dbReference type="Proteomes" id="UP000233654">
    <property type="component" value="Unassembled WGS sequence"/>
</dbReference>
<dbReference type="InterPro" id="IPR012872">
    <property type="entry name" value="DUF1670"/>
</dbReference>
<organism evidence="1 2">
    <name type="scientific">Candidatus Anoxymicrobium japonicum</name>
    <dbReference type="NCBI Taxonomy" id="2013648"/>
    <lineage>
        <taxon>Bacteria</taxon>
        <taxon>Bacillati</taxon>
        <taxon>Actinomycetota</taxon>
        <taxon>Candidatus Geothermincolia</taxon>
        <taxon>Candidatus Geothermincolales</taxon>
        <taxon>Candidatus Anoxymicrobiaceae</taxon>
        <taxon>Candidatus Anoxymicrobium</taxon>
    </lineage>
</organism>
<accession>A0A2N3G2A8</accession>
<dbReference type="EMBL" id="PHEX01000117">
    <property type="protein sequence ID" value="PKQ26877.1"/>
    <property type="molecule type" value="Genomic_DNA"/>
</dbReference>
<comment type="caution">
    <text evidence="1">The sequence shown here is derived from an EMBL/GenBank/DDBJ whole genome shotgun (WGS) entry which is preliminary data.</text>
</comment>